<comment type="caution">
    <text evidence="2">The sequence shown here is derived from an EMBL/GenBank/DDBJ whole genome shotgun (WGS) entry which is preliminary data.</text>
</comment>
<feature type="transmembrane region" description="Helical" evidence="1">
    <location>
        <begin position="12"/>
        <end position="32"/>
    </location>
</feature>
<name>A0A0G0LAQ5_9BACT</name>
<protein>
    <recommendedName>
        <fullName evidence="4">Dockerin domain-containing protein</fullName>
    </recommendedName>
</protein>
<organism evidence="2 3">
    <name type="scientific">Candidatus Woesebacteria bacterium GW2011_GWB1_38_8</name>
    <dbReference type="NCBI Taxonomy" id="1618570"/>
    <lineage>
        <taxon>Bacteria</taxon>
        <taxon>Candidatus Woeseibacteriota</taxon>
    </lineage>
</organism>
<dbReference type="EMBL" id="LBVL01000012">
    <property type="protein sequence ID" value="KKQ84955.1"/>
    <property type="molecule type" value="Genomic_DNA"/>
</dbReference>
<dbReference type="InterPro" id="IPR018247">
    <property type="entry name" value="EF_Hand_1_Ca_BS"/>
</dbReference>
<dbReference type="PROSITE" id="PS00018">
    <property type="entry name" value="EF_HAND_1"/>
    <property type="match status" value="1"/>
</dbReference>
<keyword evidence="1" id="KW-1133">Transmembrane helix</keyword>
<dbReference type="InterPro" id="IPR002105">
    <property type="entry name" value="Dockerin_1_rpt"/>
</dbReference>
<dbReference type="InterPro" id="IPR036439">
    <property type="entry name" value="Dockerin_dom_sf"/>
</dbReference>
<dbReference type="AlphaFoldDB" id="A0A0G0LAQ5"/>
<dbReference type="SUPFAM" id="SSF63446">
    <property type="entry name" value="Type I dockerin domain"/>
    <property type="match status" value="1"/>
</dbReference>
<evidence type="ECO:0008006" key="4">
    <source>
        <dbReference type="Google" id="ProtNLM"/>
    </source>
</evidence>
<sequence>MLYFNKYIKRKLFVLSGITFISFGLIVFKFSFNPNSGVVKNVQAAVNGTIIKDPQHPNRMTYSGLSINGHPKPVLLCGPGDPEDFFYNNTSGNLDFLTTQRDAKTTYITAYLKDRCSGSCTPGTGVALDQTLATWQGYLDKLEDAGVTTVFFFYDDGVGLPSDWQTSVPKIVNKLKVRANGIQRKLLIWSVAEEYSEGLTQTQVANVAALIRQNDSEHIIGVHQLPGNQFDFNSNNNLSMFLMQINYDDISAMNTQVNAAWDNVNGNKILNMSENIDHALDNRTLVRQRNWAAVMGGASIVQVHQMGRASDPSAWNDPAKYSDCNNLTSFMEATRVNFMEPNNSLKSGTTEWVLAEAGYSYILYTRNGGNPGVTNMTVGNYNLTWLDAISGNKIMEAKSVGSGTQSFVKPTSFGNELVLYLVKTEGPTPTPVLKQGDANGDGKVDGRDLVIWIKNYGISTTSGASVGDFNLDKTVNIYDYTVWIANYLR</sequence>
<dbReference type="STRING" id="1618570.UT08_C0012G0051"/>
<dbReference type="GO" id="GO:0000272">
    <property type="term" value="P:polysaccharide catabolic process"/>
    <property type="evidence" value="ECO:0007669"/>
    <property type="project" value="InterPro"/>
</dbReference>
<proteinExistence type="predicted"/>
<dbReference type="CDD" id="cd14256">
    <property type="entry name" value="Dockerin_I"/>
    <property type="match status" value="1"/>
</dbReference>
<keyword evidence="1" id="KW-0812">Transmembrane</keyword>
<dbReference type="Pfam" id="PF00404">
    <property type="entry name" value="Dockerin_1"/>
    <property type="match status" value="1"/>
</dbReference>
<evidence type="ECO:0000256" key="1">
    <source>
        <dbReference type="SAM" id="Phobius"/>
    </source>
</evidence>
<dbReference type="Proteomes" id="UP000034081">
    <property type="component" value="Unassembled WGS sequence"/>
</dbReference>
<gene>
    <name evidence="2" type="ORF">UT08_C0012G0051</name>
</gene>
<evidence type="ECO:0000313" key="2">
    <source>
        <dbReference type="EMBL" id="KKQ84955.1"/>
    </source>
</evidence>
<evidence type="ECO:0000313" key="3">
    <source>
        <dbReference type="Proteomes" id="UP000034081"/>
    </source>
</evidence>
<reference evidence="2 3" key="1">
    <citation type="journal article" date="2015" name="Nature">
        <title>rRNA introns, odd ribosomes, and small enigmatic genomes across a large radiation of phyla.</title>
        <authorList>
            <person name="Brown C.T."/>
            <person name="Hug L.A."/>
            <person name="Thomas B.C."/>
            <person name="Sharon I."/>
            <person name="Castelle C.J."/>
            <person name="Singh A."/>
            <person name="Wilkins M.J."/>
            <person name="Williams K.H."/>
            <person name="Banfield J.F."/>
        </authorList>
    </citation>
    <scope>NUCLEOTIDE SEQUENCE [LARGE SCALE GENOMIC DNA]</scope>
</reference>
<dbReference type="Gene3D" id="3.20.20.80">
    <property type="entry name" value="Glycosidases"/>
    <property type="match status" value="1"/>
</dbReference>
<keyword evidence="1" id="KW-0472">Membrane</keyword>
<dbReference type="Gene3D" id="1.10.1330.10">
    <property type="entry name" value="Dockerin domain"/>
    <property type="match status" value="1"/>
</dbReference>
<accession>A0A0G0LAQ5</accession>
<dbReference type="GO" id="GO:0004553">
    <property type="term" value="F:hydrolase activity, hydrolyzing O-glycosyl compounds"/>
    <property type="evidence" value="ECO:0007669"/>
    <property type="project" value="InterPro"/>
</dbReference>